<evidence type="ECO:0000259" key="3">
    <source>
        <dbReference type="Pfam" id="PF25796"/>
    </source>
</evidence>
<dbReference type="Pfam" id="PF25791">
    <property type="entry name" value="WHD_BREX_BrxC"/>
    <property type="match status" value="1"/>
</dbReference>
<dbReference type="InterPro" id="IPR047679">
    <property type="entry name" value="BREX_BrxC"/>
</dbReference>
<gene>
    <name evidence="4" type="primary">brxC</name>
    <name evidence="4" type="ORF">FRY98_22745</name>
</gene>
<comment type="caution">
    <text evidence="4">The sequence shown here is derived from an EMBL/GenBank/DDBJ whole genome shotgun (WGS) entry which is preliminary data.</text>
</comment>
<name>A0A5D0CL95_9BACL</name>
<dbReference type="NCBIfam" id="NF033441">
    <property type="entry name" value="BREX_BrxC"/>
    <property type="match status" value="1"/>
</dbReference>
<evidence type="ECO:0000313" key="4">
    <source>
        <dbReference type="EMBL" id="TYA10618.1"/>
    </source>
</evidence>
<accession>A0A5D0CL95</accession>
<proteinExistence type="predicted"/>
<organism evidence="4 5">
    <name type="scientific">Paenibacillus faecis</name>
    <dbReference type="NCBI Taxonomy" id="862114"/>
    <lineage>
        <taxon>Bacteria</taxon>
        <taxon>Bacillati</taxon>
        <taxon>Bacillota</taxon>
        <taxon>Bacilli</taxon>
        <taxon>Bacillales</taxon>
        <taxon>Paenibacillaceae</taxon>
        <taxon>Paenibacillus</taxon>
    </lineage>
</organism>
<dbReference type="OrthoDB" id="3201900at2"/>
<dbReference type="InterPro" id="IPR027417">
    <property type="entry name" value="P-loop_NTPase"/>
</dbReference>
<dbReference type="SUPFAM" id="SSF52540">
    <property type="entry name" value="P-loop containing nucleoside triphosphate hydrolases"/>
    <property type="match status" value="1"/>
</dbReference>
<dbReference type="AlphaFoldDB" id="A0A5D0CL95"/>
<dbReference type="EMBL" id="VSDO01000005">
    <property type="protein sequence ID" value="TYA10618.1"/>
    <property type="molecule type" value="Genomic_DNA"/>
</dbReference>
<dbReference type="InterPro" id="IPR058036">
    <property type="entry name" value="BREX_BrxC_4th"/>
</dbReference>
<feature type="domain" description="Probable ATP-binding protein BrxC alpha-helical" evidence="2">
    <location>
        <begin position="877"/>
        <end position="999"/>
    </location>
</feature>
<dbReference type="InterPro" id="IPR058037">
    <property type="entry name" value="BREX_BrxC_helical"/>
</dbReference>
<evidence type="ECO:0000313" key="5">
    <source>
        <dbReference type="Proteomes" id="UP000325218"/>
    </source>
</evidence>
<keyword evidence="5" id="KW-1185">Reference proteome</keyword>
<dbReference type="Pfam" id="PF25792">
    <property type="entry name" value="BREX_BrxC_helical"/>
    <property type="match status" value="1"/>
</dbReference>
<sequence length="1206" mass="138780">MKIQDMFIREIDRDIKGVIKVGQGDEANVKQELDEYVVTRELQKHFADFFASYKKGINGYTDKMGVWISGFFGSGKSHFLKILSYLLENREVEGKKALDYFIDDRKITDPMVLADMKLATSVTTDVVLFNIDSKSEMSGKQSKDAIVSVFLKVFNEMQGFCGSIPILADLERQLVEVGRYDEFKRLFEADYGKPWETSRHKFDFIQDSIVDVLVQMNFMSEAAARNWCERAVEPYNISIDDFARLVKEYIERRGNNHHIVFLVDEIGQYIGDDSKLMLNLQTVTEDLGTACKGKVWIVVTSQQDIDSITKTKGNDFSKIQGRFDTRLSLSSANVDEVIKKRILEKNTTADQTLKLLYEQKSTIIKNLIVFNDGVEKKLYTDKEDFSTVYPFIPYQFNLLGSVLTSIRTHGASGKHLAEGERSMIALFKESAMRLMERAEGTLVPFNLFYDALHQFLDHSHKGVISKAMDNEIINPDKVEECFAVNVLKTLFMIKYVKEITANIDNITSLMISDIDTDRIVLKAQVEEALKVLSSQTLIQKNGEIYVFLTDEEQEINKEIDHLNVEMSEVIGKVSELVFEDIFKENKYRYPSFNGRYNFAFNQVIDDRPYKANQNHDIGVRILTPNSDFGDDETTLRIMSGQQKEVLVVLPNDSAFLDETRRALQIEKYLRLNTTSALPKFDQIKESKRVEMRERNDNAKLFLTESLKQADIYVNGDKSQIGSKEVSSRINEALGRLVNTVYHKLSYIDTAMSEANIRALFKSSDQMALSLENGTEPNQHALNDMLSYISTNSSMHMKTSMKSLMDRFMRAPYGFVEDDVEWLVAKLFKNGDISFTVNGSNVTLFNKSDEEIVRYITKREYVEKLLTEKREKPDERLKKSVREVMKELFGTSGSHEDDDALMRGFQTYSRNLLNELDKYEIMYQAKSFPGRNVVAQGKNLLRSILQMEFQLEFYKKIHAEREELLDFAEDFEPVKLFFGGEQKAIYEKALNLISIYDQSKTFIVHEQVEQVVSDIKAILRKESPYGDIPKLPELLDRFAELYAGLLEEMVVPVKAAIDDARERVFEVLETKEYKEQFKSRFLMLFKEISEKAETCNNVATLQNIKIEADALKVRLLNELARKDEMIALDRVKEQQAKLVVDQSEGQTIPKLAPEPKLKKRKNISIKSVSLSASWQIESPQDVEKYVAELKQRILKELEENTIVNIEF</sequence>
<dbReference type="InterPro" id="IPR058038">
    <property type="entry name" value="BREX_BrxC_wHTH"/>
</dbReference>
<evidence type="ECO:0000259" key="2">
    <source>
        <dbReference type="Pfam" id="PF25792"/>
    </source>
</evidence>
<feature type="domain" description="Probable ATP-binding protein BrxC 4th six-stranded beta-sheet" evidence="3">
    <location>
        <begin position="563"/>
        <end position="736"/>
    </location>
</feature>
<reference evidence="4 5" key="1">
    <citation type="submission" date="2019-08" db="EMBL/GenBank/DDBJ databases">
        <title>Genome sequencing of Paenibacillus faecis DSM 23593(T).</title>
        <authorList>
            <person name="Kook J.-K."/>
            <person name="Park S.-N."/>
            <person name="Lim Y.K."/>
        </authorList>
    </citation>
    <scope>NUCLEOTIDE SEQUENCE [LARGE SCALE GENOMIC DNA]</scope>
    <source>
        <strain evidence="4 5">DSM 23593</strain>
    </source>
</reference>
<protein>
    <submittedName>
        <fullName evidence="4">BREX system P-loop protein BrxC</fullName>
    </submittedName>
</protein>
<feature type="domain" description="Probable ATP-binding protein BrxC winged helix-turn-helix" evidence="1">
    <location>
        <begin position="743"/>
        <end position="870"/>
    </location>
</feature>
<evidence type="ECO:0000259" key="1">
    <source>
        <dbReference type="Pfam" id="PF25791"/>
    </source>
</evidence>
<dbReference type="Pfam" id="PF25796">
    <property type="entry name" value="BREX_BrxC_4th"/>
    <property type="match status" value="1"/>
</dbReference>
<dbReference type="Proteomes" id="UP000325218">
    <property type="component" value="Unassembled WGS sequence"/>
</dbReference>
<dbReference type="RefSeq" id="WP_148456431.1">
    <property type="nucleotide sequence ID" value="NZ_VSDO01000005.1"/>
</dbReference>